<keyword evidence="1" id="KW-1133">Transmembrane helix</keyword>
<organism evidence="2 3">
    <name type="scientific">Acaryochloris thomasi RCC1774</name>
    <dbReference type="NCBI Taxonomy" id="1764569"/>
    <lineage>
        <taxon>Bacteria</taxon>
        <taxon>Bacillati</taxon>
        <taxon>Cyanobacteriota</taxon>
        <taxon>Cyanophyceae</taxon>
        <taxon>Acaryochloridales</taxon>
        <taxon>Acaryochloridaceae</taxon>
        <taxon>Acaryochloris</taxon>
        <taxon>Acaryochloris thomasi</taxon>
    </lineage>
</organism>
<dbReference type="AlphaFoldDB" id="A0A2W1K1U0"/>
<comment type="caution">
    <text evidence="2">The sequence shown here is derived from an EMBL/GenBank/DDBJ whole genome shotgun (WGS) entry which is preliminary data.</text>
</comment>
<feature type="transmembrane region" description="Helical" evidence="1">
    <location>
        <begin position="7"/>
        <end position="30"/>
    </location>
</feature>
<accession>A0A2W1K1U0</accession>
<evidence type="ECO:0000313" key="3">
    <source>
        <dbReference type="Proteomes" id="UP000248857"/>
    </source>
</evidence>
<protein>
    <submittedName>
        <fullName evidence="2">Uncharacterized protein</fullName>
    </submittedName>
</protein>
<evidence type="ECO:0000256" key="1">
    <source>
        <dbReference type="SAM" id="Phobius"/>
    </source>
</evidence>
<name>A0A2W1K1U0_9CYAN</name>
<evidence type="ECO:0000313" key="2">
    <source>
        <dbReference type="EMBL" id="PZD74421.1"/>
    </source>
</evidence>
<gene>
    <name evidence="2" type="ORF">C1752_01138</name>
</gene>
<dbReference type="Proteomes" id="UP000248857">
    <property type="component" value="Unassembled WGS sequence"/>
</dbReference>
<proteinExistence type="predicted"/>
<sequence>MNGSREPLAVINFLIALVEVALMLAATFGLPLTKEQIGLIGAVLVALGNVVATVWGRSQVTPVVDAKDNSGARLFPSTP</sequence>
<reference evidence="2 3" key="1">
    <citation type="journal article" date="2018" name="Sci. Rep.">
        <title>A novel species of the marine cyanobacterium Acaryochloris with a unique pigment content and lifestyle.</title>
        <authorList>
            <person name="Partensky F."/>
            <person name="Six C."/>
            <person name="Ratin M."/>
            <person name="Garczarek L."/>
            <person name="Vaulot D."/>
            <person name="Probert I."/>
            <person name="Calteau A."/>
            <person name="Gourvil P."/>
            <person name="Marie D."/>
            <person name="Grebert T."/>
            <person name="Bouchier C."/>
            <person name="Le Panse S."/>
            <person name="Gachenot M."/>
            <person name="Rodriguez F."/>
            <person name="Garrido J.L."/>
        </authorList>
    </citation>
    <scope>NUCLEOTIDE SEQUENCE [LARGE SCALE GENOMIC DNA]</scope>
    <source>
        <strain evidence="2 3">RCC1774</strain>
    </source>
</reference>
<dbReference type="EMBL" id="PQWO01000003">
    <property type="protein sequence ID" value="PZD74421.1"/>
    <property type="molecule type" value="Genomic_DNA"/>
</dbReference>
<keyword evidence="1" id="KW-0472">Membrane</keyword>
<dbReference type="RefSeq" id="WP_110985123.1">
    <property type="nucleotide sequence ID" value="NZ_CAWNWM010000003.1"/>
</dbReference>
<keyword evidence="3" id="KW-1185">Reference proteome</keyword>
<keyword evidence="1" id="KW-0812">Transmembrane</keyword>
<feature type="transmembrane region" description="Helical" evidence="1">
    <location>
        <begin position="36"/>
        <end position="55"/>
    </location>
</feature>